<name>A0ABU7AHE0_9TELE</name>
<evidence type="ECO:0008006" key="3">
    <source>
        <dbReference type="Google" id="ProtNLM"/>
    </source>
</evidence>
<evidence type="ECO:0000313" key="1">
    <source>
        <dbReference type="EMBL" id="MED6236889.1"/>
    </source>
</evidence>
<protein>
    <recommendedName>
        <fullName evidence="3">Ribosomal protein L29</fullName>
    </recommendedName>
</protein>
<comment type="caution">
    <text evidence="1">The sequence shown here is derived from an EMBL/GenBank/DDBJ whole genome shotgun (WGS) entry which is preliminary data.</text>
</comment>
<dbReference type="Proteomes" id="UP001345963">
    <property type="component" value="Unassembled WGS sequence"/>
</dbReference>
<dbReference type="EMBL" id="JAHUTI010013090">
    <property type="protein sequence ID" value="MED6236889.1"/>
    <property type="molecule type" value="Genomic_DNA"/>
</dbReference>
<dbReference type="PROSITE" id="PS51257">
    <property type="entry name" value="PROKAR_LIPOPROTEIN"/>
    <property type="match status" value="1"/>
</dbReference>
<sequence>MRSDFVPASSINSSSAACATAPPLSRQVLYVLIFIKKYSLTLRHSPAHKKSERATGFKHRANLSRHILKTGRS</sequence>
<accession>A0ABU7AHE0</accession>
<gene>
    <name evidence="1" type="ORF">ATANTOWER_015709</name>
</gene>
<keyword evidence="2" id="KW-1185">Reference proteome</keyword>
<organism evidence="1 2">
    <name type="scientific">Ataeniobius toweri</name>
    <dbReference type="NCBI Taxonomy" id="208326"/>
    <lineage>
        <taxon>Eukaryota</taxon>
        <taxon>Metazoa</taxon>
        <taxon>Chordata</taxon>
        <taxon>Craniata</taxon>
        <taxon>Vertebrata</taxon>
        <taxon>Euteleostomi</taxon>
        <taxon>Actinopterygii</taxon>
        <taxon>Neopterygii</taxon>
        <taxon>Teleostei</taxon>
        <taxon>Neoteleostei</taxon>
        <taxon>Acanthomorphata</taxon>
        <taxon>Ovalentaria</taxon>
        <taxon>Atherinomorphae</taxon>
        <taxon>Cyprinodontiformes</taxon>
        <taxon>Goodeidae</taxon>
        <taxon>Ataeniobius</taxon>
    </lineage>
</organism>
<reference evidence="1 2" key="1">
    <citation type="submission" date="2021-07" db="EMBL/GenBank/DDBJ databases">
        <authorList>
            <person name="Palmer J.M."/>
        </authorList>
    </citation>
    <scope>NUCLEOTIDE SEQUENCE [LARGE SCALE GENOMIC DNA]</scope>
    <source>
        <strain evidence="1 2">AT_MEX2019</strain>
        <tissue evidence="1">Muscle</tissue>
    </source>
</reference>
<evidence type="ECO:0000313" key="2">
    <source>
        <dbReference type="Proteomes" id="UP001345963"/>
    </source>
</evidence>
<proteinExistence type="predicted"/>